<name>A0A2P9HFY9_9HYPH</name>
<protein>
    <submittedName>
        <fullName evidence="1">Uncharacterized protein</fullName>
    </submittedName>
</protein>
<reference evidence="2" key="1">
    <citation type="submission" date="2017-12" db="EMBL/GenBank/DDBJ databases">
        <authorList>
            <person name="Diaz M."/>
        </authorList>
    </citation>
    <scope>NUCLEOTIDE SEQUENCE [LARGE SCALE GENOMIC DNA]</scope>
    <source>
        <strain evidence="2">FI11154</strain>
    </source>
</reference>
<evidence type="ECO:0000313" key="1">
    <source>
        <dbReference type="EMBL" id="SPL63017.1"/>
    </source>
</evidence>
<sequence length="113" mass="12586">MVIDVQLENNSFSGHIYRQNLTELSPTVHKSKAGTMQNIEINAPAHAGACAASGPAGKATTGWYRLFTRLFQRKPAPYVVSEHSPDYLLRDLGLMEGRTSRLPRGGHRLPDWR</sequence>
<dbReference type="Proteomes" id="UP000246073">
    <property type="component" value="Unassembled WGS sequence"/>
</dbReference>
<dbReference type="EMBL" id="OOFM01000004">
    <property type="protein sequence ID" value="SPL63017.1"/>
    <property type="molecule type" value="Genomic_DNA"/>
</dbReference>
<dbReference type="AlphaFoldDB" id="A0A2P9HFY9"/>
<organism evidence="1 2">
    <name type="scientific">Ochrobactrum soli</name>
    <dbReference type="NCBI Taxonomy" id="2448455"/>
    <lineage>
        <taxon>Bacteria</taxon>
        <taxon>Pseudomonadati</taxon>
        <taxon>Pseudomonadota</taxon>
        <taxon>Alphaproteobacteria</taxon>
        <taxon>Hyphomicrobiales</taxon>
        <taxon>Brucellaceae</taxon>
        <taxon>Brucella/Ochrobactrum group</taxon>
        <taxon>Ochrobactrum</taxon>
    </lineage>
</organism>
<gene>
    <name evidence="1" type="ORF">OHAE_2949</name>
</gene>
<accession>A0A2P9HFY9</accession>
<proteinExistence type="predicted"/>
<evidence type="ECO:0000313" key="2">
    <source>
        <dbReference type="Proteomes" id="UP000246073"/>
    </source>
</evidence>